<dbReference type="AlphaFoldDB" id="A0A9J5WWJ1"/>
<evidence type="ECO:0000313" key="2">
    <source>
        <dbReference type="Proteomes" id="UP000824120"/>
    </source>
</evidence>
<reference evidence="1 2" key="1">
    <citation type="submission" date="2020-09" db="EMBL/GenBank/DDBJ databases">
        <title>De no assembly of potato wild relative species, Solanum commersonii.</title>
        <authorList>
            <person name="Cho K."/>
        </authorList>
    </citation>
    <scope>NUCLEOTIDE SEQUENCE [LARGE SCALE GENOMIC DNA]</scope>
    <source>
        <strain evidence="1">LZ3.2</strain>
        <tissue evidence="1">Leaf</tissue>
    </source>
</reference>
<accession>A0A9J5WWJ1</accession>
<gene>
    <name evidence="1" type="ORF">H5410_049953</name>
</gene>
<dbReference type="Proteomes" id="UP000824120">
    <property type="component" value="Chromosome 10"/>
</dbReference>
<dbReference type="EMBL" id="JACXVP010000010">
    <property type="protein sequence ID" value="KAG5579326.1"/>
    <property type="molecule type" value="Genomic_DNA"/>
</dbReference>
<comment type="caution">
    <text evidence="1">The sequence shown here is derived from an EMBL/GenBank/DDBJ whole genome shotgun (WGS) entry which is preliminary data.</text>
</comment>
<evidence type="ECO:0000313" key="1">
    <source>
        <dbReference type="EMBL" id="KAG5579326.1"/>
    </source>
</evidence>
<sequence length="100" mass="11575">MLFVDDVVLIDETLDKTLESKKFRLNRTKTYAACSASSVTSITQGNREIDEDVTYRIGKRICEHLKREKIRNENIGKKVKMVSMETEMVQKCEKGDIRMS</sequence>
<proteinExistence type="predicted"/>
<protein>
    <recommendedName>
        <fullName evidence="3">Reverse transcriptase domain-containing protein</fullName>
    </recommendedName>
</protein>
<name>A0A9J5WWJ1_SOLCO</name>
<organism evidence="1 2">
    <name type="scientific">Solanum commersonii</name>
    <name type="common">Commerson's wild potato</name>
    <name type="synonym">Commerson's nightshade</name>
    <dbReference type="NCBI Taxonomy" id="4109"/>
    <lineage>
        <taxon>Eukaryota</taxon>
        <taxon>Viridiplantae</taxon>
        <taxon>Streptophyta</taxon>
        <taxon>Embryophyta</taxon>
        <taxon>Tracheophyta</taxon>
        <taxon>Spermatophyta</taxon>
        <taxon>Magnoliopsida</taxon>
        <taxon>eudicotyledons</taxon>
        <taxon>Gunneridae</taxon>
        <taxon>Pentapetalae</taxon>
        <taxon>asterids</taxon>
        <taxon>lamiids</taxon>
        <taxon>Solanales</taxon>
        <taxon>Solanaceae</taxon>
        <taxon>Solanoideae</taxon>
        <taxon>Solaneae</taxon>
        <taxon>Solanum</taxon>
    </lineage>
</organism>
<keyword evidence="2" id="KW-1185">Reference proteome</keyword>
<evidence type="ECO:0008006" key="3">
    <source>
        <dbReference type="Google" id="ProtNLM"/>
    </source>
</evidence>